<dbReference type="AlphaFoldDB" id="A0AAW9S826"/>
<accession>A0AAW9S826</accession>
<protein>
    <submittedName>
        <fullName evidence="1">WG repeat-containing protein</fullName>
    </submittedName>
</protein>
<dbReference type="Proteomes" id="UP001403385">
    <property type="component" value="Unassembled WGS sequence"/>
</dbReference>
<dbReference type="PANTHER" id="PTHR37841:SF1">
    <property type="entry name" value="DUF3298 DOMAIN-CONTAINING PROTEIN"/>
    <property type="match status" value="1"/>
</dbReference>
<comment type="caution">
    <text evidence="1">The sequence shown here is derived from an EMBL/GenBank/DDBJ whole genome shotgun (WGS) entry which is preliminary data.</text>
</comment>
<sequence length="774" mass="89820">MLPFLLQAQTALVPKQSDNGKFGYVYDGESAYVIEAKFEEATPFTNKVAIVKTASGYALINAKGKMLTEKFYQYIGWTDNDSIENNFYEKYIGFKEEDKWGMMDVKGKVHLPREYASLSYFQQDMAKVSLPTRSLPLYGIIDLKGNYIIKPQFHDIQLFFAKGIHKVLLDRDERKRYGLITPEGEVVLPAAFYDIQKITDHRLAAKDESGNWGVYNLQGEMLFPHRLTELVELRGDTLVGKKQFWYGMLSIKSGKTLIDFIHKEIRWDEEKADWQVKPYSRFTLINLQGDSLNSWYYDRLRNIEKGVFEARLNGQTGLVNQKGEFFVKKGKYDQIRDFKNGIAIVRKGRKLGVINTSGKEILPVAFPKISKDPSGLLRVVTDEGKVVMYNTNGHRISDPSVEYIGDFTDGMYRIKQRGYWGYYDAQFIPAIALRYKAASDFKGGYAAVTMDSLYGVINKKGEWVIRPVVDSIQVINERLFLVEDNGYWATVNPEGVELYLGYDDYQVREDGLIETRRNTSWGFRYGLINDKGYRTLPNEFDSVSAFQDSVVYMYKKEQWWFMDIYADEVPPSDAYTYLEEIKKPAEQFAPARLHGRWGFVDHLGRIRVQLRYDEVAYFSEGLAPFKIKQRWGYVNKHDEIAIQPRYEKVYPFKNGRALVEDRGQLGLITQKGNFVLRPGYEEIRETRHGNWLVKQKGKYGVYDAKASKGIYPKYEEVQDLDNGFVICKRNGKFGLDTMEGLTVEFPHYHAVLYNRFDQTFFLKTEQEPFWARLN</sequence>
<dbReference type="EMBL" id="JBDKWZ010000002">
    <property type="protein sequence ID" value="MEN7547076.1"/>
    <property type="molecule type" value="Genomic_DNA"/>
</dbReference>
<reference evidence="1 2" key="1">
    <citation type="submission" date="2024-04" db="EMBL/GenBank/DDBJ databases">
        <title>Novel genus in family Flammeovirgaceae.</title>
        <authorList>
            <person name="Nguyen T.H."/>
            <person name="Vuong T.Q."/>
            <person name="Le H."/>
            <person name="Kim S.-G."/>
        </authorList>
    </citation>
    <scope>NUCLEOTIDE SEQUENCE [LARGE SCALE GENOMIC DNA]</scope>
    <source>
        <strain evidence="1 2">JCM 23209</strain>
    </source>
</reference>
<organism evidence="1 2">
    <name type="scientific">Rapidithrix thailandica</name>
    <dbReference type="NCBI Taxonomy" id="413964"/>
    <lineage>
        <taxon>Bacteria</taxon>
        <taxon>Pseudomonadati</taxon>
        <taxon>Bacteroidota</taxon>
        <taxon>Cytophagia</taxon>
        <taxon>Cytophagales</taxon>
        <taxon>Flammeovirgaceae</taxon>
        <taxon>Rapidithrix</taxon>
    </lineage>
</organism>
<dbReference type="Pfam" id="PF14903">
    <property type="entry name" value="WG_beta_rep"/>
    <property type="match status" value="8"/>
</dbReference>
<evidence type="ECO:0000313" key="2">
    <source>
        <dbReference type="Proteomes" id="UP001403385"/>
    </source>
</evidence>
<name>A0AAW9S826_9BACT</name>
<dbReference type="InterPro" id="IPR032774">
    <property type="entry name" value="WG_beta_rep"/>
</dbReference>
<proteinExistence type="predicted"/>
<dbReference type="RefSeq" id="WP_346819863.1">
    <property type="nucleotide sequence ID" value="NZ_JBDKWZ010000002.1"/>
</dbReference>
<evidence type="ECO:0000313" key="1">
    <source>
        <dbReference type="EMBL" id="MEN7547076.1"/>
    </source>
</evidence>
<gene>
    <name evidence="1" type="ORF">AAG747_04110</name>
</gene>
<dbReference type="PANTHER" id="PTHR37841">
    <property type="entry name" value="GLR2918 PROTEIN"/>
    <property type="match status" value="1"/>
</dbReference>
<keyword evidence="2" id="KW-1185">Reference proteome</keyword>